<feature type="domain" description="ADP ribosyltransferase" evidence="2">
    <location>
        <begin position="271"/>
        <end position="461"/>
    </location>
</feature>
<evidence type="ECO:0000256" key="1">
    <source>
        <dbReference type="SAM" id="Coils"/>
    </source>
</evidence>
<sequence length="463" mass="53250">MKKFRKHKRISNCISILLILYLTLGGLLPNNIYAQDLQSYSEKVCNTTYKAPIERPEDFLKDKEKAKEWERKEAERIEQKLERSEKEALESYKKDSVEISKYSQTRNYFYDYQIEANSREKEYKELRNAISKNKIDKPMYVYYFESPEKFAFNKVIRTENQNEISLEKFNEFKETIQNKLFKQDGFKDISLYEPGKGDEKPTPLLMHLKLPRNTGMLPYTNTNNVSTLIEQGYSIKIDKIVRIVIDGKHYIKAEASVVSSLDFKDDVSKGDSWGKANYNDWSNKLTPNELADVNDYMRGGYTAINNYLISNGPVNNPNPELDSKITNIENALKREPIPTNLTVYRRSGPQEFGLTLTSPEYDFNKLENIDAFKSKWEGQALSYPNFISTSIGSVNMSAFAKRKIVLRITIPKGSPGAYLSAIPGYAGEYEVLLNHGSKFKINKIDSYKDGTITKLIVDATLIP</sequence>
<proteinExistence type="predicted"/>
<protein>
    <submittedName>
        <fullName evidence="3">Cdta (Adp-ribosyltransferase enzymatic component)</fullName>
    </submittedName>
</protein>
<dbReference type="InterPro" id="IPR016013">
    <property type="entry name" value="Binary_toxinA_clost-typ"/>
</dbReference>
<dbReference type="Pfam" id="PF03496">
    <property type="entry name" value="ADPrib_exo_Tox"/>
    <property type="match status" value="2"/>
</dbReference>
<dbReference type="AlphaFoldDB" id="A0A0H3N5S7"/>
<name>A0A0H3N5S7_CLODC</name>
<dbReference type="CDD" id="cd00233">
    <property type="entry name" value="VIP2"/>
    <property type="match status" value="1"/>
</dbReference>
<dbReference type="KEGG" id="cdc:CD196_2444"/>
<dbReference type="EMBL" id="FN538970">
    <property type="protein sequence ID" value="CBA64685.1"/>
    <property type="molecule type" value="Genomic_DNA"/>
</dbReference>
<evidence type="ECO:0000313" key="4">
    <source>
        <dbReference type="Proteomes" id="UP000002068"/>
    </source>
</evidence>
<dbReference type="HOGENOM" id="CLU_603637_0_0_9"/>
<dbReference type="SUPFAM" id="SSF56399">
    <property type="entry name" value="ADP-ribosylation"/>
    <property type="match status" value="2"/>
</dbReference>
<organism evidence="3 4">
    <name type="scientific">Clostridioides difficile (strain CD196)</name>
    <name type="common">Peptoclostridium difficile</name>
    <dbReference type="NCBI Taxonomy" id="645462"/>
    <lineage>
        <taxon>Bacteria</taxon>
        <taxon>Bacillati</taxon>
        <taxon>Bacillota</taxon>
        <taxon>Clostridia</taxon>
        <taxon>Peptostreptococcales</taxon>
        <taxon>Peptostreptococcaceae</taxon>
        <taxon>Clostridioides</taxon>
    </lineage>
</organism>
<dbReference type="GO" id="GO:0005576">
    <property type="term" value="C:extracellular region"/>
    <property type="evidence" value="ECO:0007669"/>
    <property type="project" value="InterPro"/>
</dbReference>
<feature type="domain" description="ADP ribosyltransferase" evidence="2">
    <location>
        <begin position="66"/>
        <end position="258"/>
    </location>
</feature>
<reference evidence="3 4" key="1">
    <citation type="journal article" date="2009" name="Genome Biol.">
        <title>Comparative genome and phenotypic analysis of Clostridium difficile 027 strains provides insight into the evolution of a hypervirulent bacterium.</title>
        <authorList>
            <person name="Stabler R.A."/>
            <person name="He M."/>
            <person name="Dawson L."/>
            <person name="Martin M."/>
            <person name="Valiente E."/>
            <person name="Corton C."/>
            <person name="Lawley T.D."/>
            <person name="Sebaihia M."/>
            <person name="Quail M.A."/>
            <person name="Rose G."/>
            <person name="Gerding D.N."/>
            <person name="Gibert M."/>
            <person name="Popoff M.R."/>
            <person name="Parkhill J."/>
            <person name="Dougan G."/>
            <person name="Wren B.W."/>
        </authorList>
    </citation>
    <scope>NUCLEOTIDE SEQUENCE [LARGE SCALE GENOMIC DNA]</scope>
    <source>
        <strain evidence="3 4">CD196</strain>
    </source>
</reference>
<gene>
    <name evidence="3" type="ordered locus">CD196_2444</name>
</gene>
<dbReference type="PROSITE" id="PS51996">
    <property type="entry name" value="TR_MART"/>
    <property type="match status" value="2"/>
</dbReference>
<dbReference type="RefSeq" id="WP_009890822.1">
    <property type="nucleotide sequence ID" value="NC_013315.1"/>
</dbReference>
<dbReference type="SMR" id="A0A0H3N5S7"/>
<keyword evidence="1" id="KW-0175">Coiled coil</keyword>
<dbReference type="Gene3D" id="3.90.176.10">
    <property type="entry name" value="Toxin ADP-ribosyltransferase, Chain A, domain 1"/>
    <property type="match status" value="2"/>
</dbReference>
<evidence type="ECO:0000259" key="2">
    <source>
        <dbReference type="Pfam" id="PF03496"/>
    </source>
</evidence>
<feature type="coiled-coil region" evidence="1">
    <location>
        <begin position="60"/>
        <end position="94"/>
    </location>
</feature>
<dbReference type="PRINTS" id="PR01390">
    <property type="entry name" value="BINARYTOXINA"/>
</dbReference>
<dbReference type="Proteomes" id="UP000002068">
    <property type="component" value="Chromosome"/>
</dbReference>
<evidence type="ECO:0000313" key="3">
    <source>
        <dbReference type="EMBL" id="CBA64685.1"/>
    </source>
</evidence>
<accession>A0A0H3N5S7</accession>
<dbReference type="InterPro" id="IPR003540">
    <property type="entry name" value="ADP-ribosyltransferase"/>
</dbReference>